<reference evidence="1 2" key="1">
    <citation type="submission" date="2021-03" db="EMBL/GenBank/DDBJ databases">
        <title>Enterococcal diversity collection.</title>
        <authorList>
            <person name="Gilmore M.S."/>
            <person name="Schwartzman J."/>
            <person name="Van Tyne D."/>
            <person name="Martin M."/>
            <person name="Earl A.M."/>
            <person name="Manson A.L."/>
            <person name="Straub T."/>
            <person name="Salamzade R."/>
            <person name="Saavedra J."/>
            <person name="Lebreton F."/>
            <person name="Prichula J."/>
            <person name="Schaufler K."/>
            <person name="Gaca A."/>
            <person name="Sgardioli B."/>
            <person name="Wagenaar J."/>
            <person name="Strong T."/>
        </authorList>
    </citation>
    <scope>NUCLEOTIDE SEQUENCE [LARGE SCALE GENOMIC DNA]</scope>
    <source>
        <strain evidence="1 2">DIV0080</strain>
    </source>
</reference>
<evidence type="ECO:0000313" key="1">
    <source>
        <dbReference type="EMBL" id="MBO0476792.1"/>
    </source>
</evidence>
<dbReference type="RefSeq" id="WP_206966139.1">
    <property type="nucleotide sequence ID" value="NZ_JAFLVX010000018.1"/>
</dbReference>
<name>A0ABS3HU83_9ENTE</name>
<keyword evidence="2" id="KW-1185">Reference proteome</keyword>
<protein>
    <submittedName>
        <fullName evidence="1">DUF4238 domain-containing protein</fullName>
    </submittedName>
</protein>
<evidence type="ECO:0000313" key="2">
    <source>
        <dbReference type="Proteomes" id="UP000664857"/>
    </source>
</evidence>
<sequence>MKKEYVRKQHYIPQYALKAFQTGKKGIPFINLHHEPIKLRYSQSRDLMQEKDFYEIKNEDGNYIFRNYIEDSYAILENKISSDFNKFVTLSLNNNFQEEFKKMVDTGEWFSIEASLLLHIISTMVRGIGIKHIFKEKSDLPTNFKKLYYLMFTTSKEVATQFANEIFYKDELELALHIIKEDELGSPQSLLSHHIFENYQIRVCSTEEGKELFLSDNPVIVQKFEGEDYIFPISPNICLILVPLNVKDDNIMVNPNIYPLTSKQVDSINEESILNTERLLIVSSNVDIGFIENVMKRHLK</sequence>
<dbReference type="Pfam" id="PF14022">
    <property type="entry name" value="DUF4238"/>
    <property type="match status" value="1"/>
</dbReference>
<dbReference type="Proteomes" id="UP000664857">
    <property type="component" value="Unassembled WGS sequence"/>
</dbReference>
<proteinExistence type="predicted"/>
<comment type="caution">
    <text evidence="1">The sequence shown here is derived from an EMBL/GenBank/DDBJ whole genome shotgun (WGS) entry which is preliminary data.</text>
</comment>
<dbReference type="InterPro" id="IPR025332">
    <property type="entry name" value="DUF4238"/>
</dbReference>
<dbReference type="EMBL" id="JAFLVX010000018">
    <property type="protein sequence ID" value="MBO0476792.1"/>
    <property type="molecule type" value="Genomic_DNA"/>
</dbReference>
<gene>
    <name evidence="1" type="ORF">DOK76_06905</name>
</gene>
<organism evidence="1 2">
    <name type="scientific">Candidatus Vagococcus giribetii</name>
    <dbReference type="NCBI Taxonomy" id="2230876"/>
    <lineage>
        <taxon>Bacteria</taxon>
        <taxon>Bacillati</taxon>
        <taxon>Bacillota</taxon>
        <taxon>Bacilli</taxon>
        <taxon>Lactobacillales</taxon>
        <taxon>Enterococcaceae</taxon>
        <taxon>Vagococcus</taxon>
    </lineage>
</organism>
<accession>A0ABS3HU83</accession>